<keyword evidence="2" id="KW-1185">Reference proteome</keyword>
<dbReference type="Proteomes" id="UP001152888">
    <property type="component" value="Unassembled WGS sequence"/>
</dbReference>
<organism evidence="1 2">
    <name type="scientific">Acanthoscelides obtectus</name>
    <name type="common">Bean weevil</name>
    <name type="synonym">Bruchus obtectus</name>
    <dbReference type="NCBI Taxonomy" id="200917"/>
    <lineage>
        <taxon>Eukaryota</taxon>
        <taxon>Metazoa</taxon>
        <taxon>Ecdysozoa</taxon>
        <taxon>Arthropoda</taxon>
        <taxon>Hexapoda</taxon>
        <taxon>Insecta</taxon>
        <taxon>Pterygota</taxon>
        <taxon>Neoptera</taxon>
        <taxon>Endopterygota</taxon>
        <taxon>Coleoptera</taxon>
        <taxon>Polyphaga</taxon>
        <taxon>Cucujiformia</taxon>
        <taxon>Chrysomeloidea</taxon>
        <taxon>Chrysomelidae</taxon>
        <taxon>Bruchinae</taxon>
        <taxon>Bruchini</taxon>
        <taxon>Acanthoscelides</taxon>
    </lineage>
</organism>
<evidence type="ECO:0000313" key="2">
    <source>
        <dbReference type="Proteomes" id="UP001152888"/>
    </source>
</evidence>
<gene>
    <name evidence="1" type="ORF">ACAOBT_LOCUS25720</name>
</gene>
<comment type="caution">
    <text evidence="1">The sequence shown here is derived from an EMBL/GenBank/DDBJ whole genome shotgun (WGS) entry which is preliminary data.</text>
</comment>
<dbReference type="AlphaFoldDB" id="A0A9P0LQH8"/>
<name>A0A9P0LQH8_ACAOB</name>
<reference evidence="1" key="1">
    <citation type="submission" date="2022-03" db="EMBL/GenBank/DDBJ databases">
        <authorList>
            <person name="Sayadi A."/>
        </authorList>
    </citation>
    <scope>NUCLEOTIDE SEQUENCE</scope>
</reference>
<evidence type="ECO:0000313" key="1">
    <source>
        <dbReference type="EMBL" id="CAH2000677.1"/>
    </source>
</evidence>
<proteinExistence type="predicted"/>
<sequence length="141" mass="16040">MEYSYLDYLGDLPDILDDDLELVDIIVMGLPGALIVGQITLKKWIHWVFSEGSGYTRKQCCMNHSISPMNQLLCCLRYYASAGHIRRTAYFMGIHASTACRIVGRVLRTIASSFPKFNYLIVTQDIEMPTIQNRNVNTAQE</sequence>
<dbReference type="EMBL" id="CAKOFQ010007417">
    <property type="protein sequence ID" value="CAH2000677.1"/>
    <property type="molecule type" value="Genomic_DNA"/>
</dbReference>
<accession>A0A9P0LQH8</accession>
<dbReference type="OrthoDB" id="6763355at2759"/>
<protein>
    <submittedName>
        <fullName evidence="1">Uncharacterized protein</fullName>
    </submittedName>
</protein>